<evidence type="ECO:0000313" key="2">
    <source>
        <dbReference type="Proteomes" id="UP000061569"/>
    </source>
</evidence>
<accession>A0A0S2DFT9</accession>
<reference evidence="1 2" key="1">
    <citation type="submission" date="2015-11" db="EMBL/GenBank/DDBJ databases">
        <title>Genome sequences of Lysobacter enzymogenes strain C3 and Lysobacter antibioticus ATCC 29479.</title>
        <authorList>
            <person name="Kobayashi D.Y."/>
        </authorList>
    </citation>
    <scope>NUCLEOTIDE SEQUENCE [LARGE SCALE GENOMIC DNA]</scope>
    <source>
        <strain evidence="1 2">C3</strain>
    </source>
</reference>
<dbReference type="Proteomes" id="UP000061569">
    <property type="component" value="Chromosome"/>
</dbReference>
<organism evidence="1 2">
    <name type="scientific">Lysobacter enzymogenes</name>
    <dbReference type="NCBI Taxonomy" id="69"/>
    <lineage>
        <taxon>Bacteria</taxon>
        <taxon>Pseudomonadati</taxon>
        <taxon>Pseudomonadota</taxon>
        <taxon>Gammaproteobacteria</taxon>
        <taxon>Lysobacterales</taxon>
        <taxon>Lysobacteraceae</taxon>
        <taxon>Lysobacter</taxon>
    </lineage>
</organism>
<sequence length="268" mass="26373">MNQRISRSVRLGALACTLGLSFVATHASAQSAEVVSAGVKACALSGGVTVTVLGLNTTLPLPCTGQAQVVAPGSKENSALGLDVGLLGLVSVVKLDVARQRADYTNASGATALDGRSSVGGLSLVQNLVALEGATGALSCDSLTGSTVLQCQASADVANVRIAGGDVITVPSPLPKNFAVPVGGSLRLVVLGIPVEVPVGGALTLNRVDTAGVGSANVSVVHKPVQLTLGGSVSVGGLGLIGVQVEAAATPATINVRGRSPFTAIQVD</sequence>
<evidence type="ECO:0000313" key="1">
    <source>
        <dbReference type="EMBL" id="ALN57418.1"/>
    </source>
</evidence>
<dbReference type="OrthoDB" id="6028201at2"/>
<dbReference type="EMBL" id="CP013140">
    <property type="protein sequence ID" value="ALN57418.1"/>
    <property type="molecule type" value="Genomic_DNA"/>
</dbReference>
<name>A0A0S2DFT9_LYSEN</name>
<dbReference type="PATRIC" id="fig|69.6.peg.2033"/>
<proteinExistence type="predicted"/>
<protein>
    <submittedName>
        <fullName evidence="1">Uncharacterized protein</fullName>
    </submittedName>
</protein>
<dbReference type="KEGG" id="lez:GLE_2068"/>
<dbReference type="AlphaFoldDB" id="A0A0S2DFT9"/>
<gene>
    <name evidence="1" type="ORF">GLE_2068</name>
</gene>